<dbReference type="InterPro" id="IPR008042">
    <property type="entry name" value="Retrotrans_Pao"/>
</dbReference>
<comment type="caution">
    <text evidence="4">The sequence shown here is derived from an EMBL/GenBank/DDBJ whole genome shotgun (WGS) entry which is preliminary data.</text>
</comment>
<dbReference type="Pfam" id="PF00078">
    <property type="entry name" value="RVT_1"/>
    <property type="match status" value="1"/>
</dbReference>
<accession>A0ABD0TJ38</accession>
<evidence type="ECO:0000259" key="3">
    <source>
        <dbReference type="PROSITE" id="PS50994"/>
    </source>
</evidence>
<dbReference type="CDD" id="cd01644">
    <property type="entry name" value="RT_pepA17"/>
    <property type="match status" value="1"/>
</dbReference>
<keyword evidence="1" id="KW-0175">Coiled coil</keyword>
<dbReference type="PANTHER" id="PTHR47331:SF1">
    <property type="entry name" value="GAG-LIKE PROTEIN"/>
    <property type="match status" value="1"/>
</dbReference>
<dbReference type="EMBL" id="JBEDNZ010000004">
    <property type="protein sequence ID" value="KAL0849262.1"/>
    <property type="molecule type" value="Genomic_DNA"/>
</dbReference>
<reference evidence="4 5" key="1">
    <citation type="submission" date="2024-06" db="EMBL/GenBank/DDBJ databases">
        <title>A chromosome-level genome assembly of beet webworm, Loxostege sticticalis.</title>
        <authorList>
            <person name="Zhang Y."/>
        </authorList>
    </citation>
    <scope>NUCLEOTIDE SEQUENCE [LARGE SCALE GENOMIC DNA]</scope>
    <source>
        <strain evidence="4">AQ028</strain>
        <tissue evidence="4">Male pupae</tissue>
    </source>
</reference>
<evidence type="ECO:0000256" key="2">
    <source>
        <dbReference type="SAM" id="MobiDB-lite"/>
    </source>
</evidence>
<dbReference type="InterPro" id="IPR036397">
    <property type="entry name" value="RNaseH_sf"/>
</dbReference>
<evidence type="ECO:0000256" key="1">
    <source>
        <dbReference type="SAM" id="Coils"/>
    </source>
</evidence>
<dbReference type="InterPro" id="IPR012337">
    <property type="entry name" value="RNaseH-like_sf"/>
</dbReference>
<dbReference type="InterPro" id="IPR001584">
    <property type="entry name" value="Integrase_cat-core"/>
</dbReference>
<dbReference type="InterPro" id="IPR040676">
    <property type="entry name" value="DUF5641"/>
</dbReference>
<feature type="compositionally biased region" description="Polar residues" evidence="2">
    <location>
        <begin position="331"/>
        <end position="345"/>
    </location>
</feature>
<dbReference type="InterPro" id="IPR000477">
    <property type="entry name" value="RT_dom"/>
</dbReference>
<dbReference type="InterPro" id="IPR005312">
    <property type="entry name" value="DUF1759"/>
</dbReference>
<gene>
    <name evidence="4" type="ORF">ABMA28_013591</name>
</gene>
<dbReference type="SUPFAM" id="SSF56672">
    <property type="entry name" value="DNA/RNA polymerases"/>
    <property type="match status" value="1"/>
</dbReference>
<dbReference type="InterPro" id="IPR021109">
    <property type="entry name" value="Peptidase_aspartic_dom_sf"/>
</dbReference>
<dbReference type="GO" id="GO:0042575">
    <property type="term" value="C:DNA polymerase complex"/>
    <property type="evidence" value="ECO:0007669"/>
    <property type="project" value="UniProtKB-ARBA"/>
</dbReference>
<dbReference type="Pfam" id="PF05380">
    <property type="entry name" value="Peptidase_A17"/>
    <property type="match status" value="1"/>
</dbReference>
<evidence type="ECO:0000313" key="4">
    <source>
        <dbReference type="EMBL" id="KAL0849262.1"/>
    </source>
</evidence>
<protein>
    <recommendedName>
        <fullName evidence="3">Integrase catalytic domain-containing protein</fullName>
    </recommendedName>
</protein>
<dbReference type="Gene3D" id="3.30.420.10">
    <property type="entry name" value="Ribonuclease H-like superfamily/Ribonuclease H"/>
    <property type="match status" value="1"/>
</dbReference>
<dbReference type="Gene3D" id="2.40.70.10">
    <property type="entry name" value="Acid Proteases"/>
    <property type="match status" value="1"/>
</dbReference>
<proteinExistence type="predicted"/>
<name>A0ABD0TJ38_LOXSC</name>
<dbReference type="PROSITE" id="PS50994">
    <property type="entry name" value="INTEGRASE"/>
    <property type="match status" value="1"/>
</dbReference>
<organism evidence="4 5">
    <name type="scientific">Loxostege sticticalis</name>
    <name type="common">Beet webworm moth</name>
    <dbReference type="NCBI Taxonomy" id="481309"/>
    <lineage>
        <taxon>Eukaryota</taxon>
        <taxon>Metazoa</taxon>
        <taxon>Ecdysozoa</taxon>
        <taxon>Arthropoda</taxon>
        <taxon>Hexapoda</taxon>
        <taxon>Insecta</taxon>
        <taxon>Pterygota</taxon>
        <taxon>Neoptera</taxon>
        <taxon>Endopterygota</taxon>
        <taxon>Lepidoptera</taxon>
        <taxon>Glossata</taxon>
        <taxon>Ditrysia</taxon>
        <taxon>Pyraloidea</taxon>
        <taxon>Crambidae</taxon>
        <taxon>Pyraustinae</taxon>
        <taxon>Loxostege</taxon>
    </lineage>
</organism>
<sequence>MSTSSECNLNFKELNIKRSSIKGQITKFKNFLSNVRQKEELTSVDLAELTLKLGKFEALSIRFDDLQTQIEVLNSENLEKEIDERESIENDFIISIAASKQIIDSYNCEVQQRRESIFHDTSAAQCSTDCKDNHGMGFKLPQIQISKFDGAYFRWLEFHDTFESLIHKNSKISNIHKFHYLVSYLEGEAARIISNLEMSSANYVEAWQLLCDRYNNKRLLTNHHLSSLLTFQAITRESENSLRFLVDHMTKNLRALSSLGQPTDKWDMLLIFMFSSKLDNHTLAKWEEFRNTLEDMPTLAQFNKFLIDRADVLESINRNKFNSNSNFTKNAPTTSRGYGQQSNSNNYNKGTAYTKALTSVDTQKPHNIFVCIVCGDNHRIYDCSVFKAKSVQGRLNDVKKYKLCCNCLRQGHTLNECRLGPCRECKKRHNTLLHAPKTASSNISISTSESTTIVNHSAQNQQVILSTALVNVCNPITNQSIKVRALLDCGSQSSFVTKSLKDKLKLKSNRLDNLRVIGIGNTCSSKPIETCTAELNSLNSSFTIQLSGLVLDEITTELPRAPIDIKNLNLPSSITLADPTFHQPSKIDVLIGADIFWDILENEQRSLGSQGPKLHRSKLGWLISGPIFTKKSISSVQCNHTLISQNTNNEIDKMLPAFWNLEEIPQKPILSKNDEYCESHFLLNTTRLNNGRFCVKLPLKDTADCLGDTYALAKRRFLSLEKRFKRNPNLKTEYSKFIDEYKNLGHLSELEVKPDPSYFLCHHAVLKEASESTKLRVVFDGSAASTSGVSLNDILMSGPNVQHSLFSILIRARQYKYLLTGDIEKMYRQVEVSESDRNLQLILWRQNESQPIKILQLNTLTYGTASASFLSTRCIYQLGEECDDELIKEIIKCDFYVDDLITGCNQEKTLHYIQNSVSKVLSSGCFNLRKYKSNSPTFIQNSDVSGTQENLIFSESTSTLGLGWDPSTDTLHFPTKFNLQDNNSPITKRSIMSQSFKIFDPLGLLSPVIIQPKMLLQKMWLQKLDWDQPVPQEIENDWNTFKENIPYLKTLRIPRLVLCNEPTIIEIHSFSDASQHAYGACVYMRSVDAYGNASVRLLCSKSKVAPVKPTTMPRLELLGALLAARLCRSVTDALRCAPMHIIHWCDSSIVLAWLRNDPRKLKSFVANRIIEISEITNISSWRYVPTSQNPADLISRGVNANQLLSMSLWWQGPEFLIKEPSHWPTLKHNDEQILPEIKSNTAVIFESIIDFDKYSSFNKLLRSFAYVKRFINNIKNPNNKQLNSLSTEELNNAFHFLCSIAQRQSFPEEYDQLVKNKPLKSKSKILSLSPFFDQDKNLILVGGRLDASAYTYEKKHPILLHASHRFTKLLFEREHVRNMHAGPSLLLATIRETVWPVNGRRLARRVVNNCVRCRRVVGKTLYPKMGNLPAQRITPGYPFMSVGLDYAGPFYILNRKGRGSRLIKCYLCLFICLRFKCIHLEAVSDLSKDAFLMTLRRFIARRGKPVEIFSDNGRNFVASYKEISQFIKENENSLCDFANQEGIKFLRSPAYGPHFGGIFEAGIKSAKHHIKRVMGNSHLTFEEISTLFAQVEAILNSRPLYPLSSSPNDFLPLSPGHFMIGRPMTSIPSPDLCNSKETSLRRYERLEKLRQHFWDRWQKEYIGELQQRTKWKDNSAKLNIGDMVLIHEEHVPPLNWRLGRVARLFPGTDGISRVADVNTVRGCVRRPLTRLCPLPNEESSC</sequence>
<dbReference type="SUPFAM" id="SSF53098">
    <property type="entry name" value="Ribonuclease H-like"/>
    <property type="match status" value="1"/>
</dbReference>
<evidence type="ECO:0000313" key="5">
    <source>
        <dbReference type="Proteomes" id="UP001549921"/>
    </source>
</evidence>
<dbReference type="Proteomes" id="UP001549921">
    <property type="component" value="Unassembled WGS sequence"/>
</dbReference>
<dbReference type="PANTHER" id="PTHR47331">
    <property type="entry name" value="PHD-TYPE DOMAIN-CONTAINING PROTEIN"/>
    <property type="match status" value="1"/>
</dbReference>
<dbReference type="InterPro" id="IPR043502">
    <property type="entry name" value="DNA/RNA_pol_sf"/>
</dbReference>
<dbReference type="Pfam" id="PF18701">
    <property type="entry name" value="DUF5641"/>
    <property type="match status" value="1"/>
</dbReference>
<dbReference type="Pfam" id="PF03564">
    <property type="entry name" value="DUF1759"/>
    <property type="match status" value="1"/>
</dbReference>
<dbReference type="GO" id="GO:0071897">
    <property type="term" value="P:DNA biosynthetic process"/>
    <property type="evidence" value="ECO:0007669"/>
    <property type="project" value="UniProtKB-ARBA"/>
</dbReference>
<feature type="domain" description="Integrase catalytic" evidence="3">
    <location>
        <begin position="1434"/>
        <end position="1623"/>
    </location>
</feature>
<feature type="region of interest" description="Disordered" evidence="2">
    <location>
        <begin position="324"/>
        <end position="345"/>
    </location>
</feature>
<feature type="coiled-coil region" evidence="1">
    <location>
        <begin position="56"/>
        <end position="83"/>
    </location>
</feature>